<evidence type="ECO:0000256" key="6">
    <source>
        <dbReference type="ARBA" id="ARBA00022989"/>
    </source>
</evidence>
<feature type="transmembrane region" description="Helical" evidence="8">
    <location>
        <begin position="413"/>
        <end position="432"/>
    </location>
</feature>
<feature type="domain" description="ABC transporter" evidence="9">
    <location>
        <begin position="594"/>
        <end position="838"/>
    </location>
</feature>
<keyword evidence="12" id="KW-1185">Reference proteome</keyword>
<dbReference type="SUPFAM" id="SSF90123">
    <property type="entry name" value="ABC transporter transmembrane region"/>
    <property type="match status" value="1"/>
</dbReference>
<dbReference type="InterPro" id="IPR036640">
    <property type="entry name" value="ABC1_TM_sf"/>
</dbReference>
<reference evidence="11 12" key="1">
    <citation type="submission" date="2015-06" db="EMBL/GenBank/DDBJ databases">
        <title>Talaromyces atroroseus IBT 11181 draft genome.</title>
        <authorList>
            <person name="Rasmussen K.B."/>
            <person name="Rasmussen S."/>
            <person name="Petersen B."/>
            <person name="Sicheritz-Ponten T."/>
            <person name="Mortensen U.H."/>
            <person name="Thrane U."/>
        </authorList>
    </citation>
    <scope>NUCLEOTIDE SEQUENCE [LARGE SCALE GENOMIC DNA]</scope>
    <source>
        <strain evidence="11 12">IBT 11181</strain>
    </source>
</reference>
<sequence>MSSSHSCVNDVIFGRLEMETFAPQYLSPVASYGVFIATGQKSDDGLSMTRAFLSLSLLALISTPFSMFFQLVPLMIGARRCLKRVEKFLELSPQHDSRVFLHINKTVQQFKTSNIVADFPRVGDSFELRNRKTGISTFSETNSENYDSVVHKATLAWPDHDPILQNVDIKIPKSKLSIVIGPNASGKTTLCKALLCEAQIVSGSVHVGTSPDIAVCNQQAFLFNASVRENITAFSSYGASWYNSTITAVGLEDDIKGLPDGDDTLVGSNGISLSGGQKQRVAMARAVYARKKIILFDDVFSGMDSSAEKLIFEKPFGAGFFQWQITLLLSRMARFTRGLTMIYIQDQIIFDLSWRKSMIVYSPCQKSKDLHQNQSCEIERRSSKSDSAFNSAHNPGDLTVYKFYIDAVGTRNIIILFILAISLSFFTSFPSVWLTWWTDAEVQGPVHNGKYFGIYAALQALGWLSVAAFFYHTVERIADMQLIDGELPRAFMNLIMSVATAIGQVIHIALAAPFAAISFPFIIAVFIAVQRFYLRTSKRLRLLDLETRSPLYTHFLETVAGISTIRPFGWRVACMDRCYQRLDSSQRPFYLLFMIQQWLFFVLDIITAILAVVVVTLAFKVKSNSGFMGAGLVNLISFNATLRSIIFCWSLSETSIGGVSRVRELEYSITPEERLDEKELPPTNWPTHGKLEIMNLTASYHLNTGVDILKNVNMVIQPGETLEVIESLGGLEAEMKPDLLSHGQKQLFALARALLHPEKRILLMDEPTSSLDSEIDAMVQNVIRQRFQNHTIIAISHWIESILGFDRVAVFREGELVEFDAPTVLMKREASFFKELCVARGPKQLRI</sequence>
<dbReference type="EMBL" id="LFMY01000009">
    <property type="protein sequence ID" value="OKL58717.1"/>
    <property type="molecule type" value="Genomic_DNA"/>
</dbReference>
<accession>A0A225AYY2</accession>
<dbReference type="GO" id="GO:0016887">
    <property type="term" value="F:ATP hydrolysis activity"/>
    <property type="evidence" value="ECO:0007669"/>
    <property type="project" value="InterPro"/>
</dbReference>
<organism evidence="11 12">
    <name type="scientific">Talaromyces atroroseus</name>
    <dbReference type="NCBI Taxonomy" id="1441469"/>
    <lineage>
        <taxon>Eukaryota</taxon>
        <taxon>Fungi</taxon>
        <taxon>Dikarya</taxon>
        <taxon>Ascomycota</taxon>
        <taxon>Pezizomycotina</taxon>
        <taxon>Eurotiomycetes</taxon>
        <taxon>Eurotiomycetidae</taxon>
        <taxon>Eurotiales</taxon>
        <taxon>Trichocomaceae</taxon>
        <taxon>Talaromyces</taxon>
        <taxon>Talaromyces sect. Trachyspermi</taxon>
    </lineage>
</organism>
<evidence type="ECO:0000256" key="5">
    <source>
        <dbReference type="ARBA" id="ARBA00022840"/>
    </source>
</evidence>
<dbReference type="STRING" id="1441469.A0A225AYY2"/>
<evidence type="ECO:0000256" key="4">
    <source>
        <dbReference type="ARBA" id="ARBA00022741"/>
    </source>
</evidence>
<dbReference type="InterPro" id="IPR011527">
    <property type="entry name" value="ABC1_TM_dom"/>
</dbReference>
<dbReference type="CDD" id="cd18580">
    <property type="entry name" value="ABC_6TM_ABCC_D2"/>
    <property type="match status" value="1"/>
</dbReference>
<feature type="transmembrane region" description="Helical" evidence="8">
    <location>
        <begin position="452"/>
        <end position="471"/>
    </location>
</feature>
<dbReference type="InterPro" id="IPR027417">
    <property type="entry name" value="P-loop_NTPase"/>
</dbReference>
<dbReference type="AlphaFoldDB" id="A0A225AYY2"/>
<evidence type="ECO:0000256" key="8">
    <source>
        <dbReference type="SAM" id="Phobius"/>
    </source>
</evidence>
<dbReference type="GO" id="GO:0005524">
    <property type="term" value="F:ATP binding"/>
    <property type="evidence" value="ECO:0007669"/>
    <property type="project" value="UniProtKB-KW"/>
</dbReference>
<dbReference type="InterPro" id="IPR017871">
    <property type="entry name" value="ABC_transporter-like_CS"/>
</dbReference>
<dbReference type="RefSeq" id="XP_020118838.1">
    <property type="nucleotide sequence ID" value="XM_020268733.1"/>
</dbReference>
<dbReference type="GeneID" id="31005799"/>
<evidence type="ECO:0000259" key="9">
    <source>
        <dbReference type="PROSITE" id="PS50893"/>
    </source>
</evidence>
<feature type="transmembrane region" description="Helical" evidence="8">
    <location>
        <begin position="516"/>
        <end position="534"/>
    </location>
</feature>
<keyword evidence="6 8" id="KW-1133">Transmembrane helix</keyword>
<dbReference type="GO" id="GO:0016020">
    <property type="term" value="C:membrane"/>
    <property type="evidence" value="ECO:0007669"/>
    <property type="project" value="UniProtKB-SubCell"/>
</dbReference>
<gene>
    <name evidence="11" type="ORF">UA08_06043</name>
</gene>
<keyword evidence="2" id="KW-0813">Transport</keyword>
<keyword evidence="4" id="KW-0547">Nucleotide-binding</keyword>
<keyword evidence="3 8" id="KW-0812">Transmembrane</keyword>
<feature type="domain" description="ABC transporter" evidence="9">
    <location>
        <begin position="144"/>
        <end position="388"/>
    </location>
</feature>
<dbReference type="PROSITE" id="PS00211">
    <property type="entry name" value="ABC_TRANSPORTER_1"/>
    <property type="match status" value="2"/>
</dbReference>
<evidence type="ECO:0000256" key="3">
    <source>
        <dbReference type="ARBA" id="ARBA00022692"/>
    </source>
</evidence>
<evidence type="ECO:0000313" key="12">
    <source>
        <dbReference type="Proteomes" id="UP000214365"/>
    </source>
</evidence>
<comment type="subcellular location">
    <subcellularLocation>
        <location evidence="1">Membrane</location>
        <topology evidence="1">Multi-pass membrane protein</topology>
    </subcellularLocation>
</comment>
<feature type="transmembrane region" description="Helical" evidence="8">
    <location>
        <begin position="589"/>
        <end position="619"/>
    </location>
</feature>
<dbReference type="PANTHER" id="PTHR24223:SF345">
    <property type="entry name" value="ABC MULTIDRUG TRANSPORTER (EUROFUNG)"/>
    <property type="match status" value="1"/>
</dbReference>
<evidence type="ECO:0000256" key="2">
    <source>
        <dbReference type="ARBA" id="ARBA00022448"/>
    </source>
</evidence>
<evidence type="ECO:0000256" key="7">
    <source>
        <dbReference type="ARBA" id="ARBA00023136"/>
    </source>
</evidence>
<evidence type="ECO:0008006" key="13">
    <source>
        <dbReference type="Google" id="ProtNLM"/>
    </source>
</evidence>
<dbReference type="Pfam" id="PF00664">
    <property type="entry name" value="ABC_membrane"/>
    <property type="match status" value="1"/>
</dbReference>
<feature type="domain" description="ABC transmembrane type-1" evidence="10">
    <location>
        <begin position="476"/>
        <end position="654"/>
    </location>
</feature>
<name>A0A225AYY2_TALAT</name>
<dbReference type="Gene3D" id="1.20.1560.10">
    <property type="entry name" value="ABC transporter type 1, transmembrane domain"/>
    <property type="match status" value="1"/>
</dbReference>
<dbReference type="SUPFAM" id="SSF52540">
    <property type="entry name" value="P-loop containing nucleoside triphosphate hydrolases"/>
    <property type="match status" value="2"/>
</dbReference>
<dbReference type="SMART" id="SM00382">
    <property type="entry name" value="AAA"/>
    <property type="match status" value="2"/>
</dbReference>
<feature type="transmembrane region" description="Helical" evidence="8">
    <location>
        <begin position="491"/>
        <end position="510"/>
    </location>
</feature>
<dbReference type="GO" id="GO:0140359">
    <property type="term" value="F:ABC-type transporter activity"/>
    <property type="evidence" value="ECO:0007669"/>
    <property type="project" value="InterPro"/>
</dbReference>
<dbReference type="PROSITE" id="PS50893">
    <property type="entry name" value="ABC_TRANSPORTER_2"/>
    <property type="match status" value="2"/>
</dbReference>
<comment type="caution">
    <text evidence="11">The sequence shown here is derived from an EMBL/GenBank/DDBJ whole genome shotgun (WGS) entry which is preliminary data.</text>
</comment>
<proteinExistence type="predicted"/>
<evidence type="ECO:0000259" key="10">
    <source>
        <dbReference type="PROSITE" id="PS50929"/>
    </source>
</evidence>
<evidence type="ECO:0000256" key="1">
    <source>
        <dbReference type="ARBA" id="ARBA00004141"/>
    </source>
</evidence>
<feature type="transmembrane region" description="Helical" evidence="8">
    <location>
        <begin position="51"/>
        <end position="76"/>
    </location>
</feature>
<keyword evidence="7 8" id="KW-0472">Membrane</keyword>
<protein>
    <recommendedName>
        <fullName evidence="13">ABC transporter domain-containing protein</fullName>
    </recommendedName>
</protein>
<dbReference type="InterPro" id="IPR044726">
    <property type="entry name" value="ABCC_6TM_D2"/>
</dbReference>
<dbReference type="PANTHER" id="PTHR24223">
    <property type="entry name" value="ATP-BINDING CASSETTE SUB-FAMILY C"/>
    <property type="match status" value="1"/>
</dbReference>
<dbReference type="InterPro" id="IPR050173">
    <property type="entry name" value="ABC_transporter_C-like"/>
</dbReference>
<dbReference type="PROSITE" id="PS50929">
    <property type="entry name" value="ABC_TM1F"/>
    <property type="match status" value="1"/>
</dbReference>
<dbReference type="Gene3D" id="3.40.50.300">
    <property type="entry name" value="P-loop containing nucleotide triphosphate hydrolases"/>
    <property type="match status" value="2"/>
</dbReference>
<dbReference type="Proteomes" id="UP000214365">
    <property type="component" value="Unassembled WGS sequence"/>
</dbReference>
<dbReference type="InterPro" id="IPR003439">
    <property type="entry name" value="ABC_transporter-like_ATP-bd"/>
</dbReference>
<evidence type="ECO:0000313" key="11">
    <source>
        <dbReference type="EMBL" id="OKL58717.1"/>
    </source>
</evidence>
<dbReference type="InterPro" id="IPR003593">
    <property type="entry name" value="AAA+_ATPase"/>
</dbReference>
<dbReference type="Pfam" id="PF00005">
    <property type="entry name" value="ABC_tran"/>
    <property type="match status" value="1"/>
</dbReference>
<dbReference type="OrthoDB" id="6500128at2759"/>
<keyword evidence="5" id="KW-0067">ATP-binding</keyword>